<evidence type="ECO:0000313" key="6">
    <source>
        <dbReference type="Proteomes" id="UP000694906"/>
    </source>
</evidence>
<keyword evidence="4" id="KW-0732">Signal</keyword>
<evidence type="ECO:0000256" key="3">
    <source>
        <dbReference type="SAM" id="MobiDB-lite"/>
    </source>
</evidence>
<evidence type="ECO:0000256" key="2">
    <source>
        <dbReference type="ARBA" id="ARBA00022525"/>
    </source>
</evidence>
<organism evidence="6 7">
    <name type="scientific">Heterocephalus glaber</name>
    <name type="common">Naked mole rat</name>
    <dbReference type="NCBI Taxonomy" id="10181"/>
    <lineage>
        <taxon>Eukaryota</taxon>
        <taxon>Metazoa</taxon>
        <taxon>Chordata</taxon>
        <taxon>Craniata</taxon>
        <taxon>Vertebrata</taxon>
        <taxon>Euteleostomi</taxon>
        <taxon>Mammalia</taxon>
        <taxon>Eutheria</taxon>
        <taxon>Euarchontoglires</taxon>
        <taxon>Glires</taxon>
        <taxon>Rodentia</taxon>
        <taxon>Hystricomorpha</taxon>
        <taxon>Bathyergidae</taxon>
        <taxon>Heterocephalus</taxon>
    </lineage>
</organism>
<dbReference type="PRINTS" id="PR00007">
    <property type="entry name" value="COMPLEMNTC1Q"/>
</dbReference>
<feature type="signal peptide" evidence="4">
    <location>
        <begin position="1"/>
        <end position="23"/>
    </location>
</feature>
<evidence type="ECO:0000256" key="1">
    <source>
        <dbReference type="ARBA" id="ARBA00004613"/>
    </source>
</evidence>
<proteinExistence type="predicted"/>
<dbReference type="SUPFAM" id="SSF49842">
    <property type="entry name" value="TNF-like"/>
    <property type="match status" value="1"/>
</dbReference>
<dbReference type="SMART" id="SM00110">
    <property type="entry name" value="C1Q"/>
    <property type="match status" value="1"/>
</dbReference>
<dbReference type="Proteomes" id="UP000694906">
    <property type="component" value="Unplaced"/>
</dbReference>
<sequence length="190" mass="20767">MTDVWRLAISVLMANVLRDQVGSYGPPGPPAPRGLPGPQGPPGQSGPRGATGLPGTTEKCHCKERSAFAMKLSGKLPPASGPVLFTEALCNVQRGFEEATGVFTCREAGHHYFSFGVELRHCQVKVRLMRNHSRVLEKHQLSRDDYGDLSGAVILPLRQGDKVWLEAEVVIEELEQAHVFIYFSGFLTLS</sequence>
<dbReference type="GeneID" id="101714357"/>
<feature type="chain" id="PRO_5043455738" evidence="4">
    <location>
        <begin position="24"/>
        <end position="190"/>
    </location>
</feature>
<dbReference type="Pfam" id="PF00386">
    <property type="entry name" value="C1q"/>
    <property type="match status" value="1"/>
</dbReference>
<dbReference type="PROSITE" id="PS50871">
    <property type="entry name" value="C1Q"/>
    <property type="match status" value="1"/>
</dbReference>
<dbReference type="InterPro" id="IPR001073">
    <property type="entry name" value="C1q_dom"/>
</dbReference>
<reference evidence="7" key="1">
    <citation type="submission" date="2025-08" db="UniProtKB">
        <authorList>
            <consortium name="RefSeq"/>
        </authorList>
    </citation>
    <scope>IDENTIFICATION</scope>
</reference>
<dbReference type="Gene3D" id="1.20.5.320">
    <property type="entry name" value="6-Phosphogluconate Dehydrogenase, domain 3"/>
    <property type="match status" value="1"/>
</dbReference>
<protein>
    <submittedName>
        <fullName evidence="7">Hibernation-associated plasma protein HP-20-like</fullName>
    </submittedName>
</protein>
<dbReference type="AlphaFoldDB" id="A0AAX6P6M1"/>
<feature type="domain" description="C1q" evidence="5">
    <location>
        <begin position="61"/>
        <end position="190"/>
    </location>
</feature>
<dbReference type="GO" id="GO:0005576">
    <property type="term" value="C:extracellular region"/>
    <property type="evidence" value="ECO:0007669"/>
    <property type="project" value="UniProtKB-SubCell"/>
</dbReference>
<comment type="subcellular location">
    <subcellularLocation>
        <location evidence="1">Secreted</location>
    </subcellularLocation>
</comment>
<feature type="compositionally biased region" description="Pro residues" evidence="3">
    <location>
        <begin position="26"/>
        <end position="41"/>
    </location>
</feature>
<dbReference type="InterPro" id="IPR050392">
    <property type="entry name" value="Collagen/C1q_domain"/>
</dbReference>
<feature type="region of interest" description="Disordered" evidence="3">
    <location>
        <begin position="23"/>
        <end position="57"/>
    </location>
</feature>
<keyword evidence="2" id="KW-0964">Secreted</keyword>
<dbReference type="InterPro" id="IPR008983">
    <property type="entry name" value="Tumour_necrosis_fac-like_dom"/>
</dbReference>
<evidence type="ECO:0000259" key="5">
    <source>
        <dbReference type="PROSITE" id="PS50871"/>
    </source>
</evidence>
<dbReference type="PANTHER" id="PTHR15427:SF32">
    <property type="entry name" value="PROTEIN HP-20 HOMOLOG"/>
    <property type="match status" value="1"/>
</dbReference>
<gene>
    <name evidence="7" type="primary">LOC101714357</name>
</gene>
<dbReference type="RefSeq" id="XP_004844833.1">
    <property type="nucleotide sequence ID" value="XM_004844776.2"/>
</dbReference>
<dbReference type="KEGG" id="hgl:101714357"/>
<name>A0AAX6P6M1_HETGA</name>
<dbReference type="PANTHER" id="PTHR15427">
    <property type="entry name" value="EMILIN ELASTIN MICROFIBRIL INTERFACE-LOCATED PROTEIN ELASTIN MICROFIBRIL INTERFACER"/>
    <property type="match status" value="1"/>
</dbReference>
<dbReference type="Gene3D" id="2.60.120.40">
    <property type="match status" value="1"/>
</dbReference>
<accession>A0AAX6P6M1</accession>
<evidence type="ECO:0000256" key="4">
    <source>
        <dbReference type="SAM" id="SignalP"/>
    </source>
</evidence>
<keyword evidence="6" id="KW-1185">Reference proteome</keyword>
<evidence type="ECO:0000313" key="7">
    <source>
        <dbReference type="RefSeq" id="XP_004844833.1"/>
    </source>
</evidence>